<sequence length="313" mass="34867">MQDRKDELKTKWKREQNVLKKGLVLEDSASWCTSWDNEQKTFHEELHFIGGVDISFVKEDAVNACAALAIVSFPDLELVYSKCKLVQLDTPYIPGFLAFREVQFHADLVQELKASHPEFFPQVILVDGNGVFHSRGFGLASHLGVLLGIPTVGIGKTLYCVDGIEKNQYHTDQIKRCLLKGGDTFDIVGISGTKYAVALRTCDNSKNPVYVSIGHGVSLATAIRLAVSCCKYRIPEPIRQADILSREQLRLSFPAAVGQQRCEQKLRKARSQPKPLDSNTGHANMEIDVRSSIVAYQRDCETSDDVIDLSNLL</sequence>
<gene>
    <name evidence="7" type="primary">LOC106814164</name>
</gene>
<evidence type="ECO:0000256" key="4">
    <source>
        <dbReference type="ARBA" id="ARBA00022759"/>
    </source>
</evidence>
<keyword evidence="5" id="KW-0378">Hydrolase</keyword>
<protein>
    <submittedName>
        <fullName evidence="7">Endonuclease V-like</fullName>
    </submittedName>
</protein>
<dbReference type="PANTHER" id="PTHR28511">
    <property type="entry name" value="ENDONUCLEASE V"/>
    <property type="match status" value="1"/>
</dbReference>
<evidence type="ECO:0000256" key="2">
    <source>
        <dbReference type="ARBA" id="ARBA00022490"/>
    </source>
</evidence>
<dbReference type="GeneID" id="106814164"/>
<evidence type="ECO:0000313" key="6">
    <source>
        <dbReference type="Proteomes" id="UP000695022"/>
    </source>
</evidence>
<proteinExistence type="inferred from homology"/>
<dbReference type="PANTHER" id="PTHR28511:SF1">
    <property type="entry name" value="ENDONUCLEASE V"/>
    <property type="match status" value="1"/>
</dbReference>
<dbReference type="RefSeq" id="XP_014673945.1">
    <property type="nucleotide sequence ID" value="XM_014818459.1"/>
</dbReference>
<reference evidence="7" key="1">
    <citation type="submission" date="2025-08" db="UniProtKB">
        <authorList>
            <consortium name="RefSeq"/>
        </authorList>
    </citation>
    <scope>IDENTIFICATION</scope>
</reference>
<keyword evidence="3" id="KW-0540">Nuclease</keyword>
<dbReference type="Pfam" id="PF04493">
    <property type="entry name" value="Endonuclease_5"/>
    <property type="match status" value="1"/>
</dbReference>
<accession>A0ABM1EP24</accession>
<dbReference type="Gene3D" id="3.30.2170.10">
    <property type="entry name" value="archaeoglobus fulgidus dsm 4304 superfamily"/>
    <property type="match status" value="1"/>
</dbReference>
<organism evidence="6 7">
    <name type="scientific">Priapulus caudatus</name>
    <name type="common">Priapulid worm</name>
    <dbReference type="NCBI Taxonomy" id="37621"/>
    <lineage>
        <taxon>Eukaryota</taxon>
        <taxon>Metazoa</taxon>
        <taxon>Ecdysozoa</taxon>
        <taxon>Scalidophora</taxon>
        <taxon>Priapulida</taxon>
        <taxon>Priapulimorpha</taxon>
        <taxon>Priapulimorphida</taxon>
        <taxon>Priapulidae</taxon>
        <taxon>Priapulus</taxon>
    </lineage>
</organism>
<dbReference type="Proteomes" id="UP000695022">
    <property type="component" value="Unplaced"/>
</dbReference>
<keyword evidence="4" id="KW-0255">Endonuclease</keyword>
<keyword evidence="6" id="KW-1185">Reference proteome</keyword>
<comment type="subcellular location">
    <subcellularLocation>
        <location evidence="1">Cytoplasm</location>
    </subcellularLocation>
</comment>
<evidence type="ECO:0000313" key="7">
    <source>
        <dbReference type="RefSeq" id="XP_014673945.1"/>
    </source>
</evidence>
<evidence type="ECO:0000256" key="5">
    <source>
        <dbReference type="ARBA" id="ARBA00022801"/>
    </source>
</evidence>
<name>A0ABM1EP24_PRICU</name>
<dbReference type="CDD" id="cd06559">
    <property type="entry name" value="Endonuclease_V"/>
    <property type="match status" value="1"/>
</dbReference>
<dbReference type="HAMAP" id="MF_00801">
    <property type="entry name" value="Endonuclease_5"/>
    <property type="match status" value="1"/>
</dbReference>
<evidence type="ECO:0000256" key="3">
    <source>
        <dbReference type="ARBA" id="ARBA00022722"/>
    </source>
</evidence>
<evidence type="ECO:0000256" key="1">
    <source>
        <dbReference type="ARBA" id="ARBA00004496"/>
    </source>
</evidence>
<dbReference type="InterPro" id="IPR007581">
    <property type="entry name" value="Endonuclease-V"/>
</dbReference>
<keyword evidence="2" id="KW-0963">Cytoplasm</keyword>